<evidence type="ECO:0000256" key="1">
    <source>
        <dbReference type="SAM" id="MobiDB-lite"/>
    </source>
</evidence>
<dbReference type="EMBL" id="BMAV01006101">
    <property type="protein sequence ID" value="GFY47763.1"/>
    <property type="molecule type" value="Genomic_DNA"/>
</dbReference>
<dbReference type="Proteomes" id="UP000886998">
    <property type="component" value="Unassembled WGS sequence"/>
</dbReference>
<comment type="caution">
    <text evidence="2">The sequence shown here is derived from an EMBL/GenBank/DDBJ whole genome shotgun (WGS) entry which is preliminary data.</text>
</comment>
<feature type="region of interest" description="Disordered" evidence="1">
    <location>
        <begin position="100"/>
        <end position="121"/>
    </location>
</feature>
<gene>
    <name evidence="2" type="ORF">TNIN_80931</name>
</gene>
<proteinExistence type="predicted"/>
<evidence type="ECO:0000313" key="2">
    <source>
        <dbReference type="EMBL" id="GFY47763.1"/>
    </source>
</evidence>
<name>A0A8X7BYK3_9ARAC</name>
<reference evidence="2" key="1">
    <citation type="submission" date="2020-08" db="EMBL/GenBank/DDBJ databases">
        <title>Multicomponent nature underlies the extraordinary mechanical properties of spider dragline silk.</title>
        <authorList>
            <person name="Kono N."/>
            <person name="Nakamura H."/>
            <person name="Mori M."/>
            <person name="Yoshida Y."/>
            <person name="Ohtoshi R."/>
            <person name="Malay A.D."/>
            <person name="Moran D.A.P."/>
            <person name="Tomita M."/>
            <person name="Numata K."/>
            <person name="Arakawa K."/>
        </authorList>
    </citation>
    <scope>NUCLEOTIDE SEQUENCE</scope>
</reference>
<accession>A0A8X7BYK3</accession>
<organism evidence="2 3">
    <name type="scientific">Trichonephila inaurata madagascariensis</name>
    <dbReference type="NCBI Taxonomy" id="2747483"/>
    <lineage>
        <taxon>Eukaryota</taxon>
        <taxon>Metazoa</taxon>
        <taxon>Ecdysozoa</taxon>
        <taxon>Arthropoda</taxon>
        <taxon>Chelicerata</taxon>
        <taxon>Arachnida</taxon>
        <taxon>Araneae</taxon>
        <taxon>Araneomorphae</taxon>
        <taxon>Entelegynae</taxon>
        <taxon>Araneoidea</taxon>
        <taxon>Nephilidae</taxon>
        <taxon>Trichonephila</taxon>
        <taxon>Trichonephila inaurata</taxon>
    </lineage>
</organism>
<evidence type="ECO:0000313" key="3">
    <source>
        <dbReference type="Proteomes" id="UP000886998"/>
    </source>
</evidence>
<keyword evidence="3" id="KW-1185">Reference proteome</keyword>
<dbReference type="AlphaFoldDB" id="A0A8X7BYK3"/>
<sequence>MLLDEGVIRLFLIQLRENLHTHSTQSSIPWLFHARYLDVTKKVRLTDGRTATGRVALLVQRRRERNVLLPPAAFYASDSDGHRRSLQQATHAVPFPVAARGSPEEIGHRPRRHTHTHGLGQEPLQTETHEIFIAFRRSRNSDSRQWMSHAELW</sequence>
<protein>
    <submittedName>
        <fullName evidence="2">Uncharacterized protein</fullName>
    </submittedName>
</protein>